<dbReference type="EMBL" id="WHWB01034748">
    <property type="protein sequence ID" value="KAJ7404823.1"/>
    <property type="molecule type" value="Genomic_DNA"/>
</dbReference>
<organism evidence="1 2">
    <name type="scientific">Willisornis vidua</name>
    <name type="common">Xingu scale-backed antbird</name>
    <dbReference type="NCBI Taxonomy" id="1566151"/>
    <lineage>
        <taxon>Eukaryota</taxon>
        <taxon>Metazoa</taxon>
        <taxon>Chordata</taxon>
        <taxon>Craniata</taxon>
        <taxon>Vertebrata</taxon>
        <taxon>Euteleostomi</taxon>
        <taxon>Archelosauria</taxon>
        <taxon>Archosauria</taxon>
        <taxon>Dinosauria</taxon>
        <taxon>Saurischia</taxon>
        <taxon>Theropoda</taxon>
        <taxon>Coelurosauria</taxon>
        <taxon>Aves</taxon>
        <taxon>Neognathae</taxon>
        <taxon>Neoaves</taxon>
        <taxon>Telluraves</taxon>
        <taxon>Australaves</taxon>
        <taxon>Passeriformes</taxon>
        <taxon>Thamnophilidae</taxon>
        <taxon>Willisornis</taxon>
    </lineage>
</organism>
<name>A0ABQ9CLF5_9PASS</name>
<protein>
    <recommendedName>
        <fullName evidence="3">Rna-directed dna polymerase from mobile element jockey-like</fullName>
    </recommendedName>
</protein>
<evidence type="ECO:0000313" key="2">
    <source>
        <dbReference type="Proteomes" id="UP001145742"/>
    </source>
</evidence>
<comment type="caution">
    <text evidence="1">The sequence shown here is derived from an EMBL/GenBank/DDBJ whole genome shotgun (WGS) entry which is preliminary data.</text>
</comment>
<gene>
    <name evidence="1" type="ORF">WISP_143385</name>
</gene>
<sequence length="112" mass="12777">MKFNEAKCNILHVSQGNPNPKHRLEREWIKSSPEEKDFEVLVDEKLKISWQHASAAQKTNHVLGCTIRTGPCWSKSRGGHEDAQRAGAPLLWRQPERICILQNGEEKVLGRP</sequence>
<evidence type="ECO:0008006" key="3">
    <source>
        <dbReference type="Google" id="ProtNLM"/>
    </source>
</evidence>
<dbReference type="Proteomes" id="UP001145742">
    <property type="component" value="Unassembled WGS sequence"/>
</dbReference>
<evidence type="ECO:0000313" key="1">
    <source>
        <dbReference type="EMBL" id="KAJ7404823.1"/>
    </source>
</evidence>
<reference evidence="1" key="1">
    <citation type="submission" date="2019-10" db="EMBL/GenBank/DDBJ databases">
        <authorList>
            <person name="Soares A.E.R."/>
            <person name="Aleixo A."/>
            <person name="Schneider P."/>
            <person name="Miyaki C.Y."/>
            <person name="Schneider M.P."/>
            <person name="Mello C."/>
            <person name="Vasconcelos A.T.R."/>
        </authorList>
    </citation>
    <scope>NUCLEOTIDE SEQUENCE</scope>
    <source>
        <tissue evidence="1">Muscle</tissue>
    </source>
</reference>
<accession>A0ABQ9CLF5</accession>
<keyword evidence="2" id="KW-1185">Reference proteome</keyword>
<proteinExistence type="predicted"/>